<name>A0AAV2GVU8_9ROSI</name>
<gene>
    <name evidence="7" type="ORF">LTRI10_LOCUS54050</name>
</gene>
<dbReference type="AlphaFoldDB" id="A0AAV2GVU8"/>
<dbReference type="InterPro" id="IPR010264">
    <property type="entry name" value="Self-incomp_S1"/>
</dbReference>
<dbReference type="PANTHER" id="PTHR31232:SF156">
    <property type="entry name" value="PLANT SELF-INCOMPATIBILITY PROTEIN S1 FAMILY-RELATED"/>
    <property type="match status" value="1"/>
</dbReference>
<evidence type="ECO:0000256" key="3">
    <source>
        <dbReference type="ARBA" id="ARBA00022471"/>
    </source>
</evidence>
<dbReference type="Pfam" id="PF05938">
    <property type="entry name" value="Self-incomp_S1"/>
    <property type="match status" value="1"/>
</dbReference>
<dbReference type="GO" id="GO:0060320">
    <property type="term" value="P:rejection of self pollen"/>
    <property type="evidence" value="ECO:0007669"/>
    <property type="project" value="UniProtKB-KW"/>
</dbReference>
<feature type="chain" id="PRO_5043108187" description="S-protein homolog" evidence="6">
    <location>
        <begin position="22"/>
        <end position="132"/>
    </location>
</feature>
<evidence type="ECO:0000256" key="1">
    <source>
        <dbReference type="ARBA" id="ARBA00004613"/>
    </source>
</evidence>
<keyword evidence="4 6" id="KW-0964">Secreted</keyword>
<keyword evidence="3 6" id="KW-0713">Self-incompatibility</keyword>
<dbReference type="EMBL" id="OZ034822">
    <property type="protein sequence ID" value="CAL1414918.1"/>
    <property type="molecule type" value="Genomic_DNA"/>
</dbReference>
<evidence type="ECO:0000256" key="6">
    <source>
        <dbReference type="RuleBase" id="RU367044"/>
    </source>
</evidence>
<reference evidence="7 8" key="1">
    <citation type="submission" date="2024-04" db="EMBL/GenBank/DDBJ databases">
        <authorList>
            <person name="Fracassetti M."/>
        </authorList>
    </citation>
    <scope>NUCLEOTIDE SEQUENCE [LARGE SCALE GENOMIC DNA]</scope>
</reference>
<organism evidence="7 8">
    <name type="scientific">Linum trigynum</name>
    <dbReference type="NCBI Taxonomy" id="586398"/>
    <lineage>
        <taxon>Eukaryota</taxon>
        <taxon>Viridiplantae</taxon>
        <taxon>Streptophyta</taxon>
        <taxon>Embryophyta</taxon>
        <taxon>Tracheophyta</taxon>
        <taxon>Spermatophyta</taxon>
        <taxon>Magnoliopsida</taxon>
        <taxon>eudicotyledons</taxon>
        <taxon>Gunneridae</taxon>
        <taxon>Pentapetalae</taxon>
        <taxon>rosids</taxon>
        <taxon>fabids</taxon>
        <taxon>Malpighiales</taxon>
        <taxon>Linaceae</taxon>
        <taxon>Linum</taxon>
    </lineage>
</organism>
<evidence type="ECO:0000313" key="8">
    <source>
        <dbReference type="Proteomes" id="UP001497516"/>
    </source>
</evidence>
<sequence>MVSHKRLLTAVCLATVVIVMAQPSIQELTVHVANKLSNKILIVHCRSKDDDLGALDVEVGAEMSWRFDSNAMGSTLFWCNLAVEDKRLSFEAYGGEGMPYYGYLIVYDDGVYGKNFVTNKNLMGRWRRIWVP</sequence>
<evidence type="ECO:0000256" key="5">
    <source>
        <dbReference type="ARBA" id="ARBA00022729"/>
    </source>
</evidence>
<keyword evidence="5 6" id="KW-0732">Signal</keyword>
<accession>A0AAV2GVU8</accession>
<dbReference type="GO" id="GO:0005576">
    <property type="term" value="C:extracellular region"/>
    <property type="evidence" value="ECO:0007669"/>
    <property type="project" value="UniProtKB-SubCell"/>
</dbReference>
<feature type="signal peptide" evidence="6">
    <location>
        <begin position="1"/>
        <end position="21"/>
    </location>
</feature>
<evidence type="ECO:0000313" key="7">
    <source>
        <dbReference type="EMBL" id="CAL1414918.1"/>
    </source>
</evidence>
<comment type="subcellular location">
    <subcellularLocation>
        <location evidence="1 6">Secreted</location>
    </subcellularLocation>
</comment>
<comment type="similarity">
    <text evidence="2 6">Belongs to the plant self-incompatibility (S1) protein family.</text>
</comment>
<keyword evidence="8" id="KW-1185">Reference proteome</keyword>
<proteinExistence type="inferred from homology"/>
<evidence type="ECO:0000256" key="2">
    <source>
        <dbReference type="ARBA" id="ARBA00005581"/>
    </source>
</evidence>
<evidence type="ECO:0000256" key="4">
    <source>
        <dbReference type="ARBA" id="ARBA00022525"/>
    </source>
</evidence>
<dbReference type="PANTHER" id="PTHR31232">
    <property type="match status" value="1"/>
</dbReference>
<dbReference type="Proteomes" id="UP001497516">
    <property type="component" value="Chromosome 9"/>
</dbReference>
<protein>
    <recommendedName>
        <fullName evidence="6">S-protein homolog</fullName>
    </recommendedName>
</protein>